<protein>
    <recommendedName>
        <fullName evidence="3">Diphthamide biosynthesis protein 4</fullName>
    </recommendedName>
</protein>
<reference evidence="9 10" key="1">
    <citation type="submission" date="2023-09" db="EMBL/GenBank/DDBJ databases">
        <title>Pangenome analysis of Batrachochytrium dendrobatidis and related Chytrids.</title>
        <authorList>
            <person name="Yacoub M.N."/>
            <person name="Stajich J.E."/>
            <person name="James T.Y."/>
        </authorList>
    </citation>
    <scope>NUCLEOTIDE SEQUENCE [LARGE SCALE GENOMIC DNA]</scope>
    <source>
        <strain evidence="9 10">JEL0888</strain>
    </source>
</reference>
<proteinExistence type="inferred from homology"/>
<evidence type="ECO:0000259" key="7">
    <source>
        <dbReference type="PROSITE" id="PS50076"/>
    </source>
</evidence>
<keyword evidence="10" id="KW-1185">Reference proteome</keyword>
<dbReference type="SUPFAM" id="SSF46565">
    <property type="entry name" value="Chaperone J-domain"/>
    <property type="match status" value="1"/>
</dbReference>
<comment type="caution">
    <text evidence="9">The sequence shown here is derived from an EMBL/GenBank/DDBJ whole genome shotgun (WGS) entry which is preliminary data.</text>
</comment>
<keyword evidence="6" id="KW-0408">Iron</keyword>
<dbReference type="PANTHER" id="PTHR45255">
    <property type="entry name" value="DNAJ HOMOLOG SUBFAMILY C MEMBER 24"/>
    <property type="match status" value="1"/>
</dbReference>
<dbReference type="CDD" id="cd06257">
    <property type="entry name" value="DnaJ"/>
    <property type="match status" value="1"/>
</dbReference>
<evidence type="ECO:0000313" key="10">
    <source>
        <dbReference type="Proteomes" id="UP001527925"/>
    </source>
</evidence>
<dbReference type="PANTHER" id="PTHR45255:SF1">
    <property type="entry name" value="DNAJ HOMOLOG SUBFAMILY C MEMBER 24"/>
    <property type="match status" value="1"/>
</dbReference>
<dbReference type="Pfam" id="PF05207">
    <property type="entry name" value="Zn_ribbon_CSL"/>
    <property type="match status" value="1"/>
</dbReference>
<evidence type="ECO:0000256" key="5">
    <source>
        <dbReference type="ARBA" id="ARBA00022833"/>
    </source>
</evidence>
<gene>
    <name evidence="9" type="primary">DNAJC24</name>
    <name evidence="9" type="ORF">HK105_204097</name>
</gene>
<evidence type="ECO:0000256" key="1">
    <source>
        <dbReference type="ARBA" id="ARBA00003474"/>
    </source>
</evidence>
<dbReference type="Gene3D" id="3.10.660.10">
    <property type="entry name" value="DPH Zinc finger"/>
    <property type="match status" value="1"/>
</dbReference>
<dbReference type="InterPro" id="IPR007872">
    <property type="entry name" value="DPH_MB_dom"/>
</dbReference>
<dbReference type="InterPro" id="IPR036671">
    <property type="entry name" value="DPH_MB_sf"/>
</dbReference>
<dbReference type="PRINTS" id="PR00625">
    <property type="entry name" value="JDOMAIN"/>
</dbReference>
<evidence type="ECO:0000256" key="4">
    <source>
        <dbReference type="ARBA" id="ARBA00022723"/>
    </source>
</evidence>
<dbReference type="InterPro" id="IPR001623">
    <property type="entry name" value="DnaJ_domain"/>
</dbReference>
<dbReference type="PROSITE" id="PS50076">
    <property type="entry name" value="DNAJ_2"/>
    <property type="match status" value="1"/>
</dbReference>
<keyword evidence="5" id="KW-0862">Zinc</keyword>
<comment type="similarity">
    <text evidence="2">Belongs to the DPH4 family.</text>
</comment>
<evidence type="ECO:0000313" key="9">
    <source>
        <dbReference type="EMBL" id="KAL2916341.1"/>
    </source>
</evidence>
<accession>A0ABR4N9Z7</accession>
<dbReference type="Proteomes" id="UP001527925">
    <property type="component" value="Unassembled WGS sequence"/>
</dbReference>
<sequence>MKKSAYEVLGVPQDAPLAAIRASYMALALQWHPDKQHQQRPADTDKAAARFHDINAAWETLRDPQARAEHDRQLASSSRLGPLHDSVNIEDMDFDDALDSFFTPCRCGGRFLLSITQADAGVDAVDCSQCSLWIRITSEQAA</sequence>
<evidence type="ECO:0000259" key="8">
    <source>
        <dbReference type="PROSITE" id="PS51074"/>
    </source>
</evidence>
<dbReference type="Pfam" id="PF00226">
    <property type="entry name" value="DnaJ"/>
    <property type="match status" value="1"/>
</dbReference>
<dbReference type="InterPro" id="IPR036869">
    <property type="entry name" value="J_dom_sf"/>
</dbReference>
<name>A0ABR4N9Z7_9FUNG</name>
<evidence type="ECO:0000256" key="3">
    <source>
        <dbReference type="ARBA" id="ARBA00021797"/>
    </source>
</evidence>
<keyword evidence="4" id="KW-0479">Metal-binding</keyword>
<feature type="domain" description="DPH-type MB" evidence="8">
    <location>
        <begin position="83"/>
        <end position="139"/>
    </location>
</feature>
<dbReference type="SMART" id="SM00271">
    <property type="entry name" value="DnaJ"/>
    <property type="match status" value="1"/>
</dbReference>
<evidence type="ECO:0000256" key="2">
    <source>
        <dbReference type="ARBA" id="ARBA00006169"/>
    </source>
</evidence>
<organism evidence="9 10">
    <name type="scientific">Polyrhizophydium stewartii</name>
    <dbReference type="NCBI Taxonomy" id="2732419"/>
    <lineage>
        <taxon>Eukaryota</taxon>
        <taxon>Fungi</taxon>
        <taxon>Fungi incertae sedis</taxon>
        <taxon>Chytridiomycota</taxon>
        <taxon>Chytridiomycota incertae sedis</taxon>
        <taxon>Chytridiomycetes</taxon>
        <taxon>Rhizophydiales</taxon>
        <taxon>Rhizophydiales incertae sedis</taxon>
        <taxon>Polyrhizophydium</taxon>
    </lineage>
</organism>
<feature type="domain" description="J" evidence="7">
    <location>
        <begin position="4"/>
        <end position="74"/>
    </location>
</feature>
<dbReference type="PROSITE" id="PS51074">
    <property type="entry name" value="DPH_MB"/>
    <property type="match status" value="1"/>
</dbReference>
<dbReference type="EMBL" id="JADGIZ020000017">
    <property type="protein sequence ID" value="KAL2916341.1"/>
    <property type="molecule type" value="Genomic_DNA"/>
</dbReference>
<evidence type="ECO:0000256" key="6">
    <source>
        <dbReference type="ARBA" id="ARBA00023004"/>
    </source>
</evidence>
<comment type="function">
    <text evidence="1">Required for the first step of diphthamide biosynthesis, the transfer of 3-amino-3-carboxypropyl from S-adenosyl-L-methionine to a histidine residue. Diphthamide is a post-translational modification of histidine which occurs in elongation factor 2.</text>
</comment>
<dbReference type="Gene3D" id="1.10.287.110">
    <property type="entry name" value="DnaJ domain"/>
    <property type="match status" value="1"/>
</dbReference>